<name>A0A5N3ULA9_MUNRE</name>
<sequence>MSHAAEPARDGVEASAEGPRAVFLLLEERRPADSAQLLRYCLGSLMTPSGWLLEAVFEDNMTLEGFGGISNILRGTILVSPSSPPTHTQTFFFFNLTFPDCLSGPGDNLESDPRAGMSTNCTILA</sequence>
<organism evidence="1 2">
    <name type="scientific">Muntiacus reevesi</name>
    <name type="common">Reeves' muntjac</name>
    <name type="synonym">Cervus reevesi</name>
    <dbReference type="NCBI Taxonomy" id="9886"/>
    <lineage>
        <taxon>Eukaryota</taxon>
        <taxon>Metazoa</taxon>
        <taxon>Chordata</taxon>
        <taxon>Craniata</taxon>
        <taxon>Vertebrata</taxon>
        <taxon>Euteleostomi</taxon>
        <taxon>Mammalia</taxon>
        <taxon>Eutheria</taxon>
        <taxon>Laurasiatheria</taxon>
        <taxon>Artiodactyla</taxon>
        <taxon>Ruminantia</taxon>
        <taxon>Pecora</taxon>
        <taxon>Cervidae</taxon>
        <taxon>Muntiacinae</taxon>
        <taxon>Muntiacus</taxon>
    </lineage>
</organism>
<evidence type="ECO:0000313" key="2">
    <source>
        <dbReference type="Proteomes" id="UP000326062"/>
    </source>
</evidence>
<accession>A0A5N3ULA9</accession>
<evidence type="ECO:0000313" key="1">
    <source>
        <dbReference type="EMBL" id="KAB0337429.1"/>
    </source>
</evidence>
<keyword evidence="2" id="KW-1185">Reference proteome</keyword>
<dbReference type="Proteomes" id="UP000326062">
    <property type="component" value="Unassembled WGS sequence"/>
</dbReference>
<gene>
    <name evidence="1" type="ORF">FD755_025610</name>
</gene>
<proteinExistence type="predicted"/>
<dbReference type="AlphaFoldDB" id="A0A5N3ULA9"/>
<reference evidence="1 2" key="1">
    <citation type="submission" date="2019-06" db="EMBL/GenBank/DDBJ databases">
        <title>Discovery of a novel chromosome fission-fusion reversal in muntjac.</title>
        <authorList>
            <person name="Mudd A.B."/>
            <person name="Bredeson J.V."/>
            <person name="Baum R."/>
            <person name="Hockemeyer D."/>
            <person name="Rokhsar D.S."/>
        </authorList>
    </citation>
    <scope>NUCLEOTIDE SEQUENCE [LARGE SCALE GENOMIC DNA]</scope>
    <source>
        <strain evidence="1">UCam_UCB_Mr</strain>
        <tissue evidence="1">Fibroblast cell line</tissue>
    </source>
</reference>
<protein>
    <submittedName>
        <fullName evidence="1">Uncharacterized protein</fullName>
    </submittedName>
</protein>
<dbReference type="EMBL" id="VCEB01013516">
    <property type="protein sequence ID" value="KAB0337429.1"/>
    <property type="molecule type" value="Genomic_DNA"/>
</dbReference>
<comment type="caution">
    <text evidence="1">The sequence shown here is derived from an EMBL/GenBank/DDBJ whole genome shotgun (WGS) entry which is preliminary data.</text>
</comment>